<evidence type="ECO:0000256" key="2">
    <source>
        <dbReference type="ARBA" id="ARBA00023015"/>
    </source>
</evidence>
<dbReference type="PANTHER" id="PTHR30537">
    <property type="entry name" value="HTH-TYPE TRANSCRIPTIONAL REGULATOR"/>
    <property type="match status" value="1"/>
</dbReference>
<evidence type="ECO:0000259" key="5">
    <source>
        <dbReference type="PROSITE" id="PS50931"/>
    </source>
</evidence>
<dbReference type="Proteomes" id="UP000027439">
    <property type="component" value="Unassembled WGS sequence"/>
</dbReference>
<evidence type="ECO:0000313" key="7">
    <source>
        <dbReference type="Proteomes" id="UP000027439"/>
    </source>
</evidence>
<evidence type="ECO:0000256" key="1">
    <source>
        <dbReference type="ARBA" id="ARBA00009437"/>
    </source>
</evidence>
<sequence>MEALNFVESFLLSAELGSFSSAARRLGMTPAAVSKNIARLEATLGIRLFQRSTRSLTLTPAGEQFQREIAGPFEAISNAFAGAAMIDGKPSGTLKVSVALAFGREYLVPMLGAFLDRYPGIVPDWHFDNRPVDIIAEGFDVAIGGGIELTSTIVARELARTHIVVVASPSFMAGRKMPTHPSELIGFDGIARRSPTTGRLRAWTLVNQVGEQCVAEFRTRMIFDDPEAIAHAAMLGQGLALLPMPHAAPGLSNGTLVRLLPAWYAEQNPISLYYPKRTLLPARTRVFIDFVVSTFEQGRLASKFDARI</sequence>
<dbReference type="Pfam" id="PF00126">
    <property type="entry name" value="HTH_1"/>
    <property type="match status" value="1"/>
</dbReference>
<comment type="caution">
    <text evidence="6">The sequence shown here is derived from an EMBL/GenBank/DDBJ whole genome shotgun (WGS) entry which is preliminary data.</text>
</comment>
<dbReference type="InterPro" id="IPR005119">
    <property type="entry name" value="LysR_subst-bd"/>
</dbReference>
<dbReference type="InterPro" id="IPR058163">
    <property type="entry name" value="LysR-type_TF_proteobact-type"/>
</dbReference>
<keyword evidence="3" id="KW-0238">DNA-binding</keyword>
<dbReference type="Gene3D" id="3.40.190.290">
    <property type="match status" value="1"/>
</dbReference>
<dbReference type="GO" id="GO:0043565">
    <property type="term" value="F:sequence-specific DNA binding"/>
    <property type="evidence" value="ECO:0007669"/>
    <property type="project" value="TreeGrafter"/>
</dbReference>
<dbReference type="eggNOG" id="COG0583">
    <property type="taxonomic scope" value="Bacteria"/>
</dbReference>
<dbReference type="InterPro" id="IPR000847">
    <property type="entry name" value="LysR_HTH_N"/>
</dbReference>
<dbReference type="PRINTS" id="PR00039">
    <property type="entry name" value="HTHLYSR"/>
</dbReference>
<dbReference type="EMBL" id="JFHE01000044">
    <property type="protein sequence ID" value="KDR27254.1"/>
    <property type="molecule type" value="Genomic_DNA"/>
</dbReference>
<feature type="domain" description="HTH lysR-type" evidence="5">
    <location>
        <begin position="14"/>
        <end position="59"/>
    </location>
</feature>
<dbReference type="GO" id="GO:0003700">
    <property type="term" value="F:DNA-binding transcription factor activity"/>
    <property type="evidence" value="ECO:0007669"/>
    <property type="project" value="InterPro"/>
</dbReference>
<dbReference type="RefSeq" id="WP_035969902.1">
    <property type="nucleotide sequence ID" value="NZ_BMEG01000004.1"/>
</dbReference>
<dbReference type="PANTHER" id="PTHR30537:SF72">
    <property type="entry name" value="LYSR FAMILY TRANSCRIPTIONAL REGULATOR"/>
    <property type="match status" value="1"/>
</dbReference>
<dbReference type="GO" id="GO:0006351">
    <property type="term" value="P:DNA-templated transcription"/>
    <property type="evidence" value="ECO:0007669"/>
    <property type="project" value="TreeGrafter"/>
</dbReference>
<reference evidence="6 7" key="1">
    <citation type="submission" date="2014-03" db="EMBL/GenBank/DDBJ databases">
        <title>Draft Genome Sequences of Four Burkholderia Strains.</title>
        <authorList>
            <person name="Liu X.Y."/>
            <person name="Li C.X."/>
            <person name="Xu J.H."/>
        </authorList>
    </citation>
    <scope>NUCLEOTIDE SEQUENCE [LARGE SCALE GENOMIC DNA]</scope>
    <source>
        <strain evidence="6 7">R27</strain>
    </source>
</reference>
<protein>
    <submittedName>
        <fullName evidence="6">LysR family transcriptional regulator</fullName>
    </submittedName>
</protein>
<dbReference type="STRING" id="1071679.BG57_23355"/>
<dbReference type="Gene3D" id="1.10.10.10">
    <property type="entry name" value="Winged helix-like DNA-binding domain superfamily/Winged helix DNA-binding domain"/>
    <property type="match status" value="1"/>
</dbReference>
<evidence type="ECO:0000256" key="3">
    <source>
        <dbReference type="ARBA" id="ARBA00023125"/>
    </source>
</evidence>
<comment type="similarity">
    <text evidence="1">Belongs to the LysR transcriptional regulatory family.</text>
</comment>
<dbReference type="InterPro" id="IPR036390">
    <property type="entry name" value="WH_DNA-bd_sf"/>
</dbReference>
<keyword evidence="2" id="KW-0805">Transcription regulation</keyword>
<dbReference type="CDD" id="cd08422">
    <property type="entry name" value="PBP2_CrgA_like"/>
    <property type="match status" value="1"/>
</dbReference>
<dbReference type="PROSITE" id="PS50931">
    <property type="entry name" value="HTH_LYSR"/>
    <property type="match status" value="1"/>
</dbReference>
<dbReference type="OrthoDB" id="8678019at2"/>
<dbReference type="SUPFAM" id="SSF46785">
    <property type="entry name" value="Winged helix' DNA-binding domain"/>
    <property type="match status" value="1"/>
</dbReference>
<gene>
    <name evidence="6" type="ORF">BG57_23355</name>
</gene>
<dbReference type="FunFam" id="1.10.10.10:FF:000001">
    <property type="entry name" value="LysR family transcriptional regulator"/>
    <property type="match status" value="1"/>
</dbReference>
<name>A0A069NI33_9BURK</name>
<dbReference type="SUPFAM" id="SSF53850">
    <property type="entry name" value="Periplasmic binding protein-like II"/>
    <property type="match status" value="1"/>
</dbReference>
<evidence type="ECO:0000256" key="4">
    <source>
        <dbReference type="ARBA" id="ARBA00023163"/>
    </source>
</evidence>
<evidence type="ECO:0000313" key="6">
    <source>
        <dbReference type="EMBL" id="KDR27254.1"/>
    </source>
</evidence>
<organism evidence="6 7">
    <name type="scientific">Caballeronia grimmiae</name>
    <dbReference type="NCBI Taxonomy" id="1071679"/>
    <lineage>
        <taxon>Bacteria</taxon>
        <taxon>Pseudomonadati</taxon>
        <taxon>Pseudomonadota</taxon>
        <taxon>Betaproteobacteria</taxon>
        <taxon>Burkholderiales</taxon>
        <taxon>Burkholderiaceae</taxon>
        <taxon>Caballeronia</taxon>
    </lineage>
</organism>
<dbReference type="Pfam" id="PF03466">
    <property type="entry name" value="LysR_substrate"/>
    <property type="match status" value="1"/>
</dbReference>
<accession>A0A069NI33</accession>
<dbReference type="AlphaFoldDB" id="A0A069NI33"/>
<proteinExistence type="inferred from homology"/>
<keyword evidence="4" id="KW-0804">Transcription</keyword>
<dbReference type="InterPro" id="IPR036388">
    <property type="entry name" value="WH-like_DNA-bd_sf"/>
</dbReference>